<name>A0ABS8PD97_9PSEU</name>
<feature type="domain" description="Transcriptional repressor PaaX-like N-terminal" evidence="2">
    <location>
        <begin position="19"/>
        <end position="78"/>
    </location>
</feature>
<dbReference type="Gene3D" id="3.30.70.2650">
    <property type="match status" value="1"/>
</dbReference>
<evidence type="ECO:0000259" key="4">
    <source>
        <dbReference type="Pfam" id="PF20803"/>
    </source>
</evidence>
<feature type="region of interest" description="Disordered" evidence="1">
    <location>
        <begin position="171"/>
        <end position="219"/>
    </location>
</feature>
<accession>A0ABS8PD97</accession>
<protein>
    <recommendedName>
        <fullName evidence="7">PaaX family transcriptional regulator</fullName>
    </recommendedName>
</protein>
<evidence type="ECO:0000313" key="6">
    <source>
        <dbReference type="Proteomes" id="UP001199469"/>
    </source>
</evidence>
<evidence type="ECO:0000313" key="5">
    <source>
        <dbReference type="EMBL" id="MCD2195958.1"/>
    </source>
</evidence>
<organism evidence="5 6">
    <name type="scientific">Actinomycetospora endophytica</name>
    <dbReference type="NCBI Taxonomy" id="2291215"/>
    <lineage>
        <taxon>Bacteria</taxon>
        <taxon>Bacillati</taxon>
        <taxon>Actinomycetota</taxon>
        <taxon>Actinomycetes</taxon>
        <taxon>Pseudonocardiales</taxon>
        <taxon>Pseudonocardiaceae</taxon>
        <taxon>Actinomycetospora</taxon>
    </lineage>
</organism>
<sequence length="326" mass="33974">MSRTVQQEAASRQGSPAALVAALFGMSGGPSLPGPALVALLGDLGLAAPAARRALGRMREQGQLTTTPRGRQVDHHLAGAFRASVERLRDDRGEAPAWDGSFHTLMHQVPESARPYRDRLRRVAVLVGYAPWQPGVLISPADRSAGLADVLADAPAGASVVLGRLTVDAGFPGGRPDHDHRNDEDSGAQRPDPRHPGDHGAAGGAGVGATTAGTTGAGATGTATAAAMARRAWDLDTLAADLRAHLTVLRAALEEPSPDPGPDALRRLVHLTNDVFVDLLRDPGLPRELRPADWPGDELRILIGRIAAQLGPAATAHVAHRRDAAT</sequence>
<proteinExistence type="predicted"/>
<gene>
    <name evidence="5" type="ORF">LQ327_21545</name>
</gene>
<dbReference type="RefSeq" id="WP_230737819.1">
    <property type="nucleotide sequence ID" value="NZ_JAJNDB010000005.1"/>
</dbReference>
<dbReference type="PANTHER" id="PTHR30319">
    <property type="entry name" value="PHENYLACETIC ACID REGULATOR-RELATED TRANSCRIPTIONAL REPRESSOR"/>
    <property type="match status" value="1"/>
</dbReference>
<dbReference type="Gene3D" id="1.20.58.1460">
    <property type="match status" value="1"/>
</dbReference>
<comment type="caution">
    <text evidence="5">The sequence shown here is derived from an EMBL/GenBank/DDBJ whole genome shotgun (WGS) entry which is preliminary data.</text>
</comment>
<dbReference type="Pfam" id="PF20803">
    <property type="entry name" value="PaaX_M"/>
    <property type="match status" value="1"/>
</dbReference>
<dbReference type="InterPro" id="IPR048846">
    <property type="entry name" value="PaaX-like_central"/>
</dbReference>
<feature type="compositionally biased region" description="Basic and acidic residues" evidence="1">
    <location>
        <begin position="175"/>
        <end position="184"/>
    </location>
</feature>
<evidence type="ECO:0008006" key="7">
    <source>
        <dbReference type="Google" id="ProtNLM"/>
    </source>
</evidence>
<dbReference type="InterPro" id="IPR012906">
    <property type="entry name" value="PaaX-like_N"/>
</dbReference>
<feature type="domain" description="Transcriptional repressor PaaX-like C-terminal" evidence="3">
    <location>
        <begin position="233"/>
        <end position="319"/>
    </location>
</feature>
<evidence type="ECO:0000256" key="1">
    <source>
        <dbReference type="SAM" id="MobiDB-lite"/>
    </source>
</evidence>
<reference evidence="5 6" key="1">
    <citation type="submission" date="2021-11" db="EMBL/GenBank/DDBJ databases">
        <title>Draft genome sequence of Actinomycetospora sp. SF1 isolated from the rhizosphere soil.</title>
        <authorList>
            <person name="Duangmal K."/>
            <person name="Chantavorakit T."/>
        </authorList>
    </citation>
    <scope>NUCLEOTIDE SEQUENCE [LARGE SCALE GENOMIC DNA]</scope>
    <source>
        <strain evidence="5 6">TBRC 5722</strain>
    </source>
</reference>
<dbReference type="PIRSF" id="PIRSF020623">
    <property type="entry name" value="PaaX"/>
    <property type="match status" value="1"/>
</dbReference>
<dbReference type="InterPro" id="IPR013225">
    <property type="entry name" value="PaaX_C"/>
</dbReference>
<evidence type="ECO:0000259" key="2">
    <source>
        <dbReference type="Pfam" id="PF07848"/>
    </source>
</evidence>
<dbReference type="Proteomes" id="UP001199469">
    <property type="component" value="Unassembled WGS sequence"/>
</dbReference>
<dbReference type="Pfam" id="PF08223">
    <property type="entry name" value="PaaX_C"/>
    <property type="match status" value="1"/>
</dbReference>
<dbReference type="InterPro" id="IPR036388">
    <property type="entry name" value="WH-like_DNA-bd_sf"/>
</dbReference>
<feature type="domain" description="Transcriptional repressor PaaX-like central Cas2-like" evidence="4">
    <location>
        <begin position="97"/>
        <end position="161"/>
    </location>
</feature>
<dbReference type="InterPro" id="IPR011965">
    <property type="entry name" value="PaaX_trns_reg"/>
</dbReference>
<dbReference type="Pfam" id="PF07848">
    <property type="entry name" value="PaaX"/>
    <property type="match status" value="1"/>
</dbReference>
<dbReference type="Gene3D" id="1.10.10.10">
    <property type="entry name" value="Winged helix-like DNA-binding domain superfamily/Winged helix DNA-binding domain"/>
    <property type="match status" value="1"/>
</dbReference>
<evidence type="ECO:0000259" key="3">
    <source>
        <dbReference type="Pfam" id="PF08223"/>
    </source>
</evidence>
<keyword evidence="6" id="KW-1185">Reference proteome</keyword>
<dbReference type="EMBL" id="JAJNDB010000005">
    <property type="protein sequence ID" value="MCD2195958.1"/>
    <property type="molecule type" value="Genomic_DNA"/>
</dbReference>
<dbReference type="PANTHER" id="PTHR30319:SF1">
    <property type="entry name" value="TRANSCRIPTIONAL REPRESSOR PAAX"/>
    <property type="match status" value="1"/>
</dbReference>